<dbReference type="HOGENOM" id="CLU_314667_0_0_0"/>
<evidence type="ECO:0000259" key="11">
    <source>
        <dbReference type="PROSITE" id="PS50113"/>
    </source>
</evidence>
<gene>
    <name evidence="13" type="ORF">U27_01784</name>
</gene>
<dbReference type="SMART" id="SM00387">
    <property type="entry name" value="HATPase_c"/>
    <property type="match status" value="1"/>
</dbReference>
<dbReference type="Pfam" id="PF00512">
    <property type="entry name" value="HisKA"/>
    <property type="match status" value="1"/>
</dbReference>
<evidence type="ECO:0000259" key="9">
    <source>
        <dbReference type="PROSITE" id="PS50109"/>
    </source>
</evidence>
<dbReference type="InterPro" id="IPR003594">
    <property type="entry name" value="HATPase_dom"/>
</dbReference>
<dbReference type="eggNOG" id="COG4251">
    <property type="taxonomic scope" value="Bacteria"/>
</dbReference>
<name>A0A0S6W9T3_VECG1</name>
<dbReference type="InterPro" id="IPR036890">
    <property type="entry name" value="HATPase_C_sf"/>
</dbReference>
<dbReference type="Pfam" id="PF13426">
    <property type="entry name" value="PAS_9"/>
    <property type="match status" value="1"/>
</dbReference>
<organism evidence="13">
    <name type="scientific">Vecturithrix granuli</name>
    <dbReference type="NCBI Taxonomy" id="1499967"/>
    <lineage>
        <taxon>Bacteria</taxon>
        <taxon>Candidatus Moduliflexota</taxon>
        <taxon>Candidatus Vecturitrichia</taxon>
        <taxon>Candidatus Vecturitrichales</taxon>
        <taxon>Candidatus Vecturitrichaceae</taxon>
        <taxon>Candidatus Vecturithrix</taxon>
    </lineage>
</organism>
<dbReference type="AlphaFoldDB" id="A0A0S6W9T3"/>
<dbReference type="CDD" id="cd06225">
    <property type="entry name" value="HAMP"/>
    <property type="match status" value="1"/>
</dbReference>
<dbReference type="SUPFAM" id="SSF47384">
    <property type="entry name" value="Homodimeric domain of signal transducing histidine kinase"/>
    <property type="match status" value="1"/>
</dbReference>
<evidence type="ECO:0000259" key="12">
    <source>
        <dbReference type="PROSITE" id="PS50885"/>
    </source>
</evidence>
<dbReference type="PANTHER" id="PTHR43304">
    <property type="entry name" value="PHYTOCHROME-LIKE PROTEIN CPH1"/>
    <property type="match status" value="1"/>
</dbReference>
<keyword evidence="6 13" id="KW-0418">Kinase</keyword>
<evidence type="ECO:0000256" key="5">
    <source>
        <dbReference type="ARBA" id="ARBA00022679"/>
    </source>
</evidence>
<dbReference type="SMART" id="SM00091">
    <property type="entry name" value="PAS"/>
    <property type="match status" value="3"/>
</dbReference>
<keyword evidence="8" id="KW-0472">Membrane</keyword>
<dbReference type="PROSITE" id="PS50113">
    <property type="entry name" value="PAC"/>
    <property type="match status" value="2"/>
</dbReference>
<comment type="subcellular location">
    <subcellularLocation>
        <location evidence="2">Membrane</location>
    </subcellularLocation>
</comment>
<dbReference type="GO" id="GO:0016020">
    <property type="term" value="C:membrane"/>
    <property type="evidence" value="ECO:0007669"/>
    <property type="project" value="UniProtKB-SubCell"/>
</dbReference>
<keyword evidence="7" id="KW-0175">Coiled coil</keyword>
<dbReference type="SMART" id="SM00304">
    <property type="entry name" value="HAMP"/>
    <property type="match status" value="1"/>
</dbReference>
<feature type="domain" description="Histidine kinase" evidence="9">
    <location>
        <begin position="668"/>
        <end position="879"/>
    </location>
</feature>
<dbReference type="InterPro" id="IPR035965">
    <property type="entry name" value="PAS-like_dom_sf"/>
</dbReference>
<feature type="domain" description="PAS" evidence="10">
    <location>
        <begin position="395"/>
        <end position="465"/>
    </location>
</feature>
<dbReference type="InterPro" id="IPR004358">
    <property type="entry name" value="Sig_transdc_His_kin-like_C"/>
</dbReference>
<dbReference type="PROSITE" id="PS50885">
    <property type="entry name" value="HAMP"/>
    <property type="match status" value="1"/>
</dbReference>
<dbReference type="PROSITE" id="PS50112">
    <property type="entry name" value="PAS"/>
    <property type="match status" value="3"/>
</dbReference>
<keyword evidence="14" id="KW-1185">Reference proteome</keyword>
<dbReference type="PROSITE" id="PS50109">
    <property type="entry name" value="HIS_KIN"/>
    <property type="match status" value="1"/>
</dbReference>
<dbReference type="Proteomes" id="UP000030661">
    <property type="component" value="Unassembled WGS sequence"/>
</dbReference>
<dbReference type="Gene3D" id="3.30.565.10">
    <property type="entry name" value="Histidine kinase-like ATPase, C-terminal domain"/>
    <property type="match status" value="1"/>
</dbReference>
<dbReference type="Pfam" id="PF00672">
    <property type="entry name" value="HAMP"/>
    <property type="match status" value="1"/>
</dbReference>
<dbReference type="FunFam" id="3.30.565.10:FF:000006">
    <property type="entry name" value="Sensor histidine kinase WalK"/>
    <property type="match status" value="1"/>
</dbReference>
<dbReference type="Pfam" id="PF02518">
    <property type="entry name" value="HATPase_c"/>
    <property type="match status" value="1"/>
</dbReference>
<dbReference type="GO" id="GO:0000155">
    <property type="term" value="F:phosphorelay sensor kinase activity"/>
    <property type="evidence" value="ECO:0007669"/>
    <property type="project" value="InterPro"/>
</dbReference>
<accession>A0A0S6W9T3</accession>
<proteinExistence type="predicted"/>
<dbReference type="InterPro" id="IPR036097">
    <property type="entry name" value="HisK_dim/P_sf"/>
</dbReference>
<dbReference type="SMART" id="SM00388">
    <property type="entry name" value="HisKA"/>
    <property type="match status" value="1"/>
</dbReference>
<dbReference type="SUPFAM" id="SSF158472">
    <property type="entry name" value="HAMP domain-like"/>
    <property type="match status" value="1"/>
</dbReference>
<dbReference type="InterPro" id="IPR003660">
    <property type="entry name" value="HAMP_dom"/>
</dbReference>
<evidence type="ECO:0000256" key="1">
    <source>
        <dbReference type="ARBA" id="ARBA00000085"/>
    </source>
</evidence>
<sequence>MNIQAKLIVFMAAMLLVLLVVTVGIGTRVINTIIYRLNTELLSLKLAMQVEKIETVVKILEESGATGIAEYVRQAQTEMLQKLQEQIAAQTEQYYIITGKEHQSLLHPKTGQDLNISDDVLKEMFETTSGATNFRQEGVIYFTVYQYLETWDWLIGVSLPQTTMFQQRHVYFMAVSFFSLLVFIGVFVLAYVIGKKSIVTPLATLVNVTKAIAAGHFDQSFQFSQHDEIGQLADAIHRMAQQLHQNFEQIEAQFDTIQRDIVERKRAEEALRESEEFLHNIVENIPNMIFVKEARELRFVRLNKAGETLLGYSRQELLGKSDHDFFPKHEADFFTKYDRDVLDHKTLRDIPEEFILTKNHGERILHTKKIPILDKNGNPAYLLGISEDITERKRAEEKLEQFFSVNLDLLCIADIEGNFIKVNKAWESILGYSTSELEHRKFLEFVHPEDMDSTLKAMSQLGAKEQVLNFVNRYRCMDGSYRFIEWRSQPSGSLIYAAARDITDRRQMEESLRKSEEKMRSIFRIAPTGIGVVSNRVLLDVNSRICEMTGYAKEELIGQSARVLYPTQEDFEFVGKEKYKQIAQKGSGAVETRWQKKDGSIIDILLASTPIDLTDLSRGVTFTVLDITDRKRAEEEIRSLNAELEQRVRDRTAELETANQELQSFAYVVSHDLKAPLRAINRLVKWLVEDYAGVFDAKGSEMVELLIGRVKRMDDLINGILDYSRIGRMAVHAEPIELQHVLPDVIDSLAPPPNIQISIVSALPVIFGDIVRIQQVFANLLGNAVKFMDKSQGIITIRCEDAGADWQFSVADNGPGIDPKYHEKIFQIFQTLHSRDEVESTGVGLAIVKKIVEFYGGKVWVESQTGKGSTFFFTFPKSGERP</sequence>
<keyword evidence="8" id="KW-0812">Transmembrane</keyword>
<evidence type="ECO:0000256" key="2">
    <source>
        <dbReference type="ARBA" id="ARBA00004370"/>
    </source>
</evidence>
<dbReference type="Pfam" id="PF08447">
    <property type="entry name" value="PAS_3"/>
    <property type="match status" value="1"/>
</dbReference>
<dbReference type="InterPro" id="IPR005467">
    <property type="entry name" value="His_kinase_dom"/>
</dbReference>
<dbReference type="CDD" id="cd00082">
    <property type="entry name" value="HisKA"/>
    <property type="match status" value="1"/>
</dbReference>
<protein>
    <recommendedName>
        <fullName evidence="3">histidine kinase</fullName>
        <ecNumber evidence="3">2.7.13.3</ecNumber>
    </recommendedName>
</protein>
<dbReference type="SUPFAM" id="SSF55874">
    <property type="entry name" value="ATPase domain of HSP90 chaperone/DNA topoisomerase II/histidine kinase"/>
    <property type="match status" value="1"/>
</dbReference>
<evidence type="ECO:0000256" key="7">
    <source>
        <dbReference type="SAM" id="Coils"/>
    </source>
</evidence>
<comment type="catalytic activity">
    <reaction evidence="1">
        <text>ATP + protein L-histidine = ADP + protein N-phospho-L-histidine.</text>
        <dbReference type="EC" id="2.7.13.3"/>
    </reaction>
</comment>
<keyword evidence="4" id="KW-0597">Phosphoprotein</keyword>
<feature type="domain" description="HAMP" evidence="12">
    <location>
        <begin position="196"/>
        <end position="248"/>
    </location>
</feature>
<evidence type="ECO:0000256" key="8">
    <source>
        <dbReference type="SAM" id="Phobius"/>
    </source>
</evidence>
<feature type="domain" description="PAC" evidence="11">
    <location>
        <begin position="348"/>
        <end position="401"/>
    </location>
</feature>
<evidence type="ECO:0000256" key="4">
    <source>
        <dbReference type="ARBA" id="ARBA00022553"/>
    </source>
</evidence>
<dbReference type="EC" id="2.7.13.3" evidence="3"/>
<feature type="domain" description="PAC" evidence="11">
    <location>
        <begin position="588"/>
        <end position="639"/>
    </location>
</feature>
<dbReference type="SMART" id="SM00086">
    <property type="entry name" value="PAC"/>
    <property type="match status" value="3"/>
</dbReference>
<dbReference type="Gene3D" id="3.30.450.20">
    <property type="entry name" value="PAS domain"/>
    <property type="match status" value="4"/>
</dbReference>
<dbReference type="PRINTS" id="PR00344">
    <property type="entry name" value="BCTRLSENSOR"/>
</dbReference>
<dbReference type="EMBL" id="DF820463">
    <property type="protein sequence ID" value="GAK54953.1"/>
    <property type="molecule type" value="Genomic_DNA"/>
</dbReference>
<dbReference type="InterPro" id="IPR052162">
    <property type="entry name" value="Sensor_kinase/Photoreceptor"/>
</dbReference>
<dbReference type="InterPro" id="IPR003661">
    <property type="entry name" value="HisK_dim/P_dom"/>
</dbReference>
<dbReference type="InterPro" id="IPR000700">
    <property type="entry name" value="PAS-assoc_C"/>
</dbReference>
<dbReference type="PANTHER" id="PTHR43304:SF1">
    <property type="entry name" value="PAC DOMAIN-CONTAINING PROTEIN"/>
    <property type="match status" value="1"/>
</dbReference>
<dbReference type="Gene3D" id="6.10.340.10">
    <property type="match status" value="1"/>
</dbReference>
<keyword evidence="8" id="KW-1133">Transmembrane helix</keyword>
<evidence type="ECO:0000313" key="13">
    <source>
        <dbReference type="EMBL" id="GAK54953.1"/>
    </source>
</evidence>
<feature type="domain" description="PAS" evidence="10">
    <location>
        <begin position="515"/>
        <end position="586"/>
    </location>
</feature>
<dbReference type="InterPro" id="IPR000014">
    <property type="entry name" value="PAS"/>
</dbReference>
<dbReference type="Gene3D" id="1.10.287.130">
    <property type="match status" value="1"/>
</dbReference>
<evidence type="ECO:0000256" key="6">
    <source>
        <dbReference type="ARBA" id="ARBA00022777"/>
    </source>
</evidence>
<feature type="coiled-coil region" evidence="7">
    <location>
        <begin position="630"/>
        <end position="661"/>
    </location>
</feature>
<evidence type="ECO:0000313" key="14">
    <source>
        <dbReference type="Proteomes" id="UP000030661"/>
    </source>
</evidence>
<keyword evidence="5" id="KW-0808">Transferase</keyword>
<feature type="domain" description="PAS" evidence="10">
    <location>
        <begin position="274"/>
        <end position="345"/>
    </location>
</feature>
<dbReference type="NCBIfam" id="TIGR00229">
    <property type="entry name" value="sensory_box"/>
    <property type="match status" value="3"/>
</dbReference>
<dbReference type="SUPFAM" id="SSF55785">
    <property type="entry name" value="PYP-like sensor domain (PAS domain)"/>
    <property type="match status" value="3"/>
</dbReference>
<dbReference type="CDD" id="cd00130">
    <property type="entry name" value="PAS"/>
    <property type="match status" value="3"/>
</dbReference>
<dbReference type="Pfam" id="PF08448">
    <property type="entry name" value="PAS_4"/>
    <property type="match status" value="1"/>
</dbReference>
<reference evidence="13" key="1">
    <citation type="journal article" date="2015" name="PeerJ">
        <title>First genomic representation of candidate bacterial phylum KSB3 points to enhanced environmental sensing as a trigger of wastewater bulking.</title>
        <authorList>
            <person name="Sekiguchi Y."/>
            <person name="Ohashi A."/>
            <person name="Parks D.H."/>
            <person name="Yamauchi T."/>
            <person name="Tyson G.W."/>
            <person name="Hugenholtz P."/>
        </authorList>
    </citation>
    <scope>NUCLEOTIDE SEQUENCE [LARGE SCALE GENOMIC DNA]</scope>
</reference>
<dbReference type="eggNOG" id="COG2203">
    <property type="taxonomic scope" value="Bacteria"/>
</dbReference>
<dbReference type="InterPro" id="IPR013656">
    <property type="entry name" value="PAS_4"/>
</dbReference>
<evidence type="ECO:0000256" key="3">
    <source>
        <dbReference type="ARBA" id="ARBA00012438"/>
    </source>
</evidence>
<dbReference type="InterPro" id="IPR001610">
    <property type="entry name" value="PAC"/>
</dbReference>
<evidence type="ECO:0000259" key="10">
    <source>
        <dbReference type="PROSITE" id="PS50112"/>
    </source>
</evidence>
<dbReference type="InterPro" id="IPR013655">
    <property type="entry name" value="PAS_fold_3"/>
</dbReference>
<feature type="transmembrane region" description="Helical" evidence="8">
    <location>
        <begin position="6"/>
        <end position="26"/>
    </location>
</feature>
<dbReference type="STRING" id="1499967.U27_01784"/>
<feature type="transmembrane region" description="Helical" evidence="8">
    <location>
        <begin position="170"/>
        <end position="193"/>
    </location>
</feature>